<protein>
    <submittedName>
        <fullName evidence="2 4">Uncharacterized protein</fullName>
    </submittedName>
</protein>
<feature type="compositionally biased region" description="Polar residues" evidence="1">
    <location>
        <begin position="162"/>
        <end position="173"/>
    </location>
</feature>
<keyword evidence="3" id="KW-1185">Reference proteome</keyword>
<feature type="region of interest" description="Disordered" evidence="1">
    <location>
        <begin position="347"/>
        <end position="395"/>
    </location>
</feature>
<reference evidence="4" key="1">
    <citation type="submission" date="2016-06" db="UniProtKB">
        <authorList>
            <consortium name="WormBaseParasite"/>
        </authorList>
    </citation>
    <scope>IDENTIFICATION</scope>
</reference>
<feature type="compositionally biased region" description="Polar residues" evidence="1">
    <location>
        <begin position="115"/>
        <end position="126"/>
    </location>
</feature>
<sequence>MGQQWFWFYVYAPCYFKLRATFIWHKLELGALEQTAWRRKGPLNSTHNGAALEPEATAQRVFNIYLLAPQLTATFQPPRHRVFAVQSVGPSVLERTSLFGGSTLPRSRDAVLSSYTSSSQRASWTPDSRRFTAESSRPMYESYPKRTMFSPAPQAVRDRSARSPQSLRASTSPARKAERPWRQRLADAARLRSVHGDDVGGMMSSTLAVSRARRSSLCSQNSGDELQSSLNALKSYVDNTTVGSSRYRRSSAQSLIDVPTIGENSALRSTAYPLATKYSTVGTTNYGWSRRNQTKQRESQMSRSYSPVRPEEPLYSTLAVRYGSLSRFMFTTGLAIGCIRQFSAARHRSKQKSVTREPESDSESTSGADERAASRERRLHRRRLRRKTRSPAFDARPAVTPYSPYALVWLRLDHLALEP</sequence>
<accession>A0A183UCA6</accession>
<evidence type="ECO:0000256" key="1">
    <source>
        <dbReference type="SAM" id="MobiDB-lite"/>
    </source>
</evidence>
<evidence type="ECO:0000313" key="2">
    <source>
        <dbReference type="EMBL" id="VDM37419.1"/>
    </source>
</evidence>
<dbReference type="WBParaSite" id="TCNE_0000612601-mRNA-1">
    <property type="protein sequence ID" value="TCNE_0000612601-mRNA-1"/>
    <property type="gene ID" value="TCNE_0000612601"/>
</dbReference>
<dbReference type="AlphaFoldDB" id="A0A183UCA6"/>
<evidence type="ECO:0000313" key="3">
    <source>
        <dbReference type="Proteomes" id="UP000050794"/>
    </source>
</evidence>
<dbReference type="Proteomes" id="UP000050794">
    <property type="component" value="Unassembled WGS sequence"/>
</dbReference>
<organism evidence="3 4">
    <name type="scientific">Toxocara canis</name>
    <name type="common">Canine roundworm</name>
    <dbReference type="NCBI Taxonomy" id="6265"/>
    <lineage>
        <taxon>Eukaryota</taxon>
        <taxon>Metazoa</taxon>
        <taxon>Ecdysozoa</taxon>
        <taxon>Nematoda</taxon>
        <taxon>Chromadorea</taxon>
        <taxon>Rhabditida</taxon>
        <taxon>Spirurina</taxon>
        <taxon>Ascaridomorpha</taxon>
        <taxon>Ascaridoidea</taxon>
        <taxon>Toxocaridae</taxon>
        <taxon>Toxocara</taxon>
    </lineage>
</organism>
<proteinExistence type="predicted"/>
<feature type="region of interest" description="Disordered" evidence="1">
    <location>
        <begin position="290"/>
        <end position="310"/>
    </location>
</feature>
<name>A0A183UCA6_TOXCA</name>
<feature type="compositionally biased region" description="Basic residues" evidence="1">
    <location>
        <begin position="377"/>
        <end position="389"/>
    </location>
</feature>
<gene>
    <name evidence="2" type="ORF">TCNE_LOCUS6126</name>
</gene>
<evidence type="ECO:0000313" key="4">
    <source>
        <dbReference type="WBParaSite" id="TCNE_0000612601-mRNA-1"/>
    </source>
</evidence>
<reference evidence="2 3" key="2">
    <citation type="submission" date="2018-11" db="EMBL/GenBank/DDBJ databases">
        <authorList>
            <consortium name="Pathogen Informatics"/>
        </authorList>
    </citation>
    <scope>NUCLEOTIDE SEQUENCE [LARGE SCALE GENOMIC DNA]</scope>
</reference>
<feature type="region of interest" description="Disordered" evidence="1">
    <location>
        <begin position="115"/>
        <end position="183"/>
    </location>
</feature>
<dbReference type="EMBL" id="UYWY01019442">
    <property type="protein sequence ID" value="VDM37419.1"/>
    <property type="molecule type" value="Genomic_DNA"/>
</dbReference>